<evidence type="ECO:0000313" key="2">
    <source>
        <dbReference type="Proteomes" id="UP001597188"/>
    </source>
</evidence>
<organism evidence="1 2">
    <name type="scientific">Lactiplantibacillus songbeiensis</name>
    <dbReference type="NCBI Taxonomy" id="2559920"/>
    <lineage>
        <taxon>Bacteria</taxon>
        <taxon>Bacillati</taxon>
        <taxon>Bacillota</taxon>
        <taxon>Bacilli</taxon>
        <taxon>Lactobacillales</taxon>
        <taxon>Lactobacillaceae</taxon>
        <taxon>Lactiplantibacillus</taxon>
    </lineage>
</organism>
<keyword evidence="2" id="KW-1185">Reference proteome</keyword>
<proteinExistence type="predicted"/>
<gene>
    <name evidence="1" type="ORF">ACFQ5L_02740</name>
</gene>
<dbReference type="Proteomes" id="UP001597188">
    <property type="component" value="Unassembled WGS sequence"/>
</dbReference>
<comment type="caution">
    <text evidence="1">The sequence shown here is derived from an EMBL/GenBank/DDBJ whole genome shotgun (WGS) entry which is preliminary data.</text>
</comment>
<protein>
    <submittedName>
        <fullName evidence="1">Uncharacterized protein</fullName>
    </submittedName>
</protein>
<sequence length="54" mass="5776">MKSLESISSLGTKLDNHDLQTIQGGKKKKSSRSGWFTFLTGIGNIAEAVSPGRP</sequence>
<name>A0ABW4BXD6_9LACO</name>
<accession>A0ABW4BXD6</accession>
<reference evidence="2" key="1">
    <citation type="journal article" date="2019" name="Int. J. Syst. Evol. Microbiol.">
        <title>The Global Catalogue of Microorganisms (GCM) 10K type strain sequencing project: providing services to taxonomists for standard genome sequencing and annotation.</title>
        <authorList>
            <consortium name="The Broad Institute Genomics Platform"/>
            <consortium name="The Broad Institute Genome Sequencing Center for Infectious Disease"/>
            <person name="Wu L."/>
            <person name="Ma J."/>
        </authorList>
    </citation>
    <scope>NUCLEOTIDE SEQUENCE [LARGE SCALE GENOMIC DNA]</scope>
    <source>
        <strain evidence="2">CCM 8931</strain>
    </source>
</reference>
<dbReference type="EMBL" id="JBHTOJ010000008">
    <property type="protein sequence ID" value="MFD1419874.1"/>
    <property type="molecule type" value="Genomic_DNA"/>
</dbReference>
<evidence type="ECO:0000313" key="1">
    <source>
        <dbReference type="EMBL" id="MFD1419874.1"/>
    </source>
</evidence>
<dbReference type="RefSeq" id="WP_171001587.1">
    <property type="nucleotide sequence ID" value="NZ_BJDL01000020.1"/>
</dbReference>